<keyword evidence="3" id="KW-0804">Transcription</keyword>
<feature type="domain" description="BHLH" evidence="5">
    <location>
        <begin position="126"/>
        <end position="175"/>
    </location>
</feature>
<accession>A0A5P1EGC5</accession>
<evidence type="ECO:0000256" key="3">
    <source>
        <dbReference type="ARBA" id="ARBA00023163"/>
    </source>
</evidence>
<dbReference type="Pfam" id="PF00010">
    <property type="entry name" value="HLH"/>
    <property type="match status" value="1"/>
</dbReference>
<evidence type="ECO:0000259" key="5">
    <source>
        <dbReference type="PROSITE" id="PS50888"/>
    </source>
</evidence>
<evidence type="ECO:0000256" key="4">
    <source>
        <dbReference type="SAM" id="MobiDB-lite"/>
    </source>
</evidence>
<dbReference type="InterPro" id="IPR011598">
    <property type="entry name" value="bHLH_dom"/>
</dbReference>
<reference evidence="7" key="1">
    <citation type="journal article" date="2017" name="Nat. Commun.">
        <title>The asparagus genome sheds light on the origin and evolution of a young Y chromosome.</title>
        <authorList>
            <person name="Harkess A."/>
            <person name="Zhou J."/>
            <person name="Xu C."/>
            <person name="Bowers J.E."/>
            <person name="Van der Hulst R."/>
            <person name="Ayyampalayam S."/>
            <person name="Mercati F."/>
            <person name="Riccardi P."/>
            <person name="McKain M.R."/>
            <person name="Kakrana A."/>
            <person name="Tang H."/>
            <person name="Ray J."/>
            <person name="Groenendijk J."/>
            <person name="Arikit S."/>
            <person name="Mathioni S.M."/>
            <person name="Nakano M."/>
            <person name="Shan H."/>
            <person name="Telgmann-Rauber A."/>
            <person name="Kanno A."/>
            <person name="Yue Z."/>
            <person name="Chen H."/>
            <person name="Li W."/>
            <person name="Chen Y."/>
            <person name="Xu X."/>
            <person name="Zhang Y."/>
            <person name="Luo S."/>
            <person name="Chen H."/>
            <person name="Gao J."/>
            <person name="Mao Z."/>
            <person name="Pires J.C."/>
            <person name="Luo M."/>
            <person name="Kudrna D."/>
            <person name="Wing R.A."/>
            <person name="Meyers B.C."/>
            <person name="Yi K."/>
            <person name="Kong H."/>
            <person name="Lavrijsen P."/>
            <person name="Sunseri F."/>
            <person name="Falavigna A."/>
            <person name="Ye Y."/>
            <person name="Leebens-Mack J.H."/>
            <person name="Chen G."/>
        </authorList>
    </citation>
    <scope>NUCLEOTIDE SEQUENCE [LARGE SCALE GENOMIC DNA]</scope>
    <source>
        <strain evidence="7">cv. DH0086</strain>
    </source>
</reference>
<dbReference type="InterPro" id="IPR052610">
    <property type="entry name" value="bHLH_transcription_regulator"/>
</dbReference>
<dbReference type="InterPro" id="IPR036638">
    <property type="entry name" value="HLH_DNA-bd_sf"/>
</dbReference>
<dbReference type="GO" id="GO:0046983">
    <property type="term" value="F:protein dimerization activity"/>
    <property type="evidence" value="ECO:0007669"/>
    <property type="project" value="InterPro"/>
</dbReference>
<dbReference type="Proteomes" id="UP000243459">
    <property type="component" value="Chromosome 7"/>
</dbReference>
<name>A0A5P1EGC5_ASPOF</name>
<protein>
    <recommendedName>
        <fullName evidence="5">BHLH domain-containing protein</fullName>
    </recommendedName>
</protein>
<dbReference type="PROSITE" id="PS50888">
    <property type="entry name" value="BHLH"/>
    <property type="match status" value="1"/>
</dbReference>
<dbReference type="Gene3D" id="4.10.280.10">
    <property type="entry name" value="Helix-loop-helix DNA-binding domain"/>
    <property type="match status" value="1"/>
</dbReference>
<keyword evidence="2" id="KW-0805">Transcription regulation</keyword>
<dbReference type="Gramene" id="ONK64912">
    <property type="protein sequence ID" value="ONK64912"/>
    <property type="gene ID" value="A4U43_C07F31400"/>
</dbReference>
<dbReference type="EMBL" id="CM007387">
    <property type="protein sequence ID" value="ONK64912.1"/>
    <property type="molecule type" value="Genomic_DNA"/>
</dbReference>
<feature type="region of interest" description="Disordered" evidence="4">
    <location>
        <begin position="201"/>
        <end position="234"/>
    </location>
</feature>
<dbReference type="SMART" id="SM00353">
    <property type="entry name" value="HLH"/>
    <property type="match status" value="1"/>
</dbReference>
<keyword evidence="7" id="KW-1185">Reference proteome</keyword>
<evidence type="ECO:0000256" key="1">
    <source>
        <dbReference type="ARBA" id="ARBA00005510"/>
    </source>
</evidence>
<dbReference type="PANTHER" id="PTHR45959">
    <property type="entry name" value="BHLH TRANSCRIPTION FACTOR"/>
    <property type="match status" value="1"/>
</dbReference>
<feature type="compositionally biased region" description="Low complexity" evidence="4">
    <location>
        <begin position="202"/>
        <end position="216"/>
    </location>
</feature>
<evidence type="ECO:0000313" key="6">
    <source>
        <dbReference type="EMBL" id="ONK64912.1"/>
    </source>
</evidence>
<sequence length="290" mass="31886">MDPSSFANQWNQLSYLNQQQILPANISGDHDFQLLNPTESAENISINPCIMKPMLTSFSTCSPIEASPKITYSQERPKKIPKMISWSSCVEQLPINLVPKEEISIGFHSIQDQGLKSSSSQGLRPAHAHEHIIAERKRREKLSQRFIALAAVIPGLKKADKASILGDAVKYVTELEQTLKSLQDQKTKKIVESVAINKDHTLSTNNNDSSTGGSSLVICSRSDEKPNQNPSGDLSPEIQIRFLTYNLPLVFPPIGPSCDSRTSLAVLRLIVTVASFSSLPACPHLLQCLS</sequence>
<dbReference type="AlphaFoldDB" id="A0A5P1EGC5"/>
<gene>
    <name evidence="6" type="ORF">A4U43_C07F31400</name>
</gene>
<comment type="similarity">
    <text evidence="1">Belongs to the bHLH protein family.</text>
</comment>
<evidence type="ECO:0000256" key="2">
    <source>
        <dbReference type="ARBA" id="ARBA00023015"/>
    </source>
</evidence>
<proteinExistence type="inferred from homology"/>
<dbReference type="SUPFAM" id="SSF47459">
    <property type="entry name" value="HLH, helix-loop-helix DNA-binding domain"/>
    <property type="match status" value="1"/>
</dbReference>
<organism evidence="6 7">
    <name type="scientific">Asparagus officinalis</name>
    <name type="common">Garden asparagus</name>
    <dbReference type="NCBI Taxonomy" id="4686"/>
    <lineage>
        <taxon>Eukaryota</taxon>
        <taxon>Viridiplantae</taxon>
        <taxon>Streptophyta</taxon>
        <taxon>Embryophyta</taxon>
        <taxon>Tracheophyta</taxon>
        <taxon>Spermatophyta</taxon>
        <taxon>Magnoliopsida</taxon>
        <taxon>Liliopsida</taxon>
        <taxon>Asparagales</taxon>
        <taxon>Asparagaceae</taxon>
        <taxon>Asparagoideae</taxon>
        <taxon>Asparagus</taxon>
    </lineage>
</organism>
<evidence type="ECO:0000313" key="7">
    <source>
        <dbReference type="Proteomes" id="UP000243459"/>
    </source>
</evidence>
<dbReference type="PANTHER" id="PTHR45959:SF2">
    <property type="entry name" value="BHLH TRANSCRIPTION FACTOR"/>
    <property type="match status" value="1"/>
</dbReference>